<keyword evidence="2" id="KW-1185">Reference proteome</keyword>
<name>A0ABR0XWQ4_REHGL</name>
<accession>A0ABR0XWQ4</accession>
<dbReference type="InterPro" id="IPR036691">
    <property type="entry name" value="Endo/exonu/phosph_ase_sf"/>
</dbReference>
<evidence type="ECO:0000313" key="1">
    <source>
        <dbReference type="EMBL" id="KAK6163508.1"/>
    </source>
</evidence>
<dbReference type="Gene3D" id="3.60.10.10">
    <property type="entry name" value="Endonuclease/exonuclease/phosphatase"/>
    <property type="match status" value="1"/>
</dbReference>
<dbReference type="PANTHER" id="PTHR33710">
    <property type="entry name" value="BNAC02G09200D PROTEIN"/>
    <property type="match status" value="1"/>
</dbReference>
<gene>
    <name evidence="1" type="ORF">DH2020_000372</name>
</gene>
<reference evidence="1 2" key="1">
    <citation type="journal article" date="2021" name="Comput. Struct. Biotechnol. J.">
        <title>De novo genome assembly of the potent medicinal plant Rehmannia glutinosa using nanopore technology.</title>
        <authorList>
            <person name="Ma L."/>
            <person name="Dong C."/>
            <person name="Song C."/>
            <person name="Wang X."/>
            <person name="Zheng X."/>
            <person name="Niu Y."/>
            <person name="Chen S."/>
            <person name="Feng W."/>
        </authorList>
    </citation>
    <scope>NUCLEOTIDE SEQUENCE [LARGE SCALE GENOMIC DNA]</scope>
    <source>
        <strain evidence="1">DH-2019</strain>
    </source>
</reference>
<sequence>MDDFRNVLEEYELRELYGDGDFFTWANKRSGDGMIFERLDRFFTTLSWRLMYPSAKTTNLEFFSSDHRAIRLHLQYSGKENRDGHQHKTKQFRFEKYWCFEDDCKAVIELAWQAANGEASLINKIEKCKMELQSWVGSKVRSLPKKLKKEREKLNQLKQSDSWAKSKNDVKELEKSVAKLTGKKFLWK</sequence>
<dbReference type="PANTHER" id="PTHR33710:SF62">
    <property type="entry name" value="DUF4283 DOMAIN PROTEIN"/>
    <property type="match status" value="1"/>
</dbReference>
<dbReference type="SUPFAM" id="SSF56219">
    <property type="entry name" value="DNase I-like"/>
    <property type="match status" value="1"/>
</dbReference>
<dbReference type="EMBL" id="JABTTQ020000001">
    <property type="protein sequence ID" value="KAK6163508.1"/>
    <property type="molecule type" value="Genomic_DNA"/>
</dbReference>
<organism evidence="1 2">
    <name type="scientific">Rehmannia glutinosa</name>
    <name type="common">Chinese foxglove</name>
    <dbReference type="NCBI Taxonomy" id="99300"/>
    <lineage>
        <taxon>Eukaryota</taxon>
        <taxon>Viridiplantae</taxon>
        <taxon>Streptophyta</taxon>
        <taxon>Embryophyta</taxon>
        <taxon>Tracheophyta</taxon>
        <taxon>Spermatophyta</taxon>
        <taxon>Magnoliopsida</taxon>
        <taxon>eudicotyledons</taxon>
        <taxon>Gunneridae</taxon>
        <taxon>Pentapetalae</taxon>
        <taxon>asterids</taxon>
        <taxon>lamiids</taxon>
        <taxon>Lamiales</taxon>
        <taxon>Orobanchaceae</taxon>
        <taxon>Rehmannieae</taxon>
        <taxon>Rehmannia</taxon>
    </lineage>
</organism>
<evidence type="ECO:0000313" key="2">
    <source>
        <dbReference type="Proteomes" id="UP001318860"/>
    </source>
</evidence>
<protein>
    <submittedName>
        <fullName evidence="1">Uncharacterized protein</fullName>
    </submittedName>
</protein>
<comment type="caution">
    <text evidence="1">The sequence shown here is derived from an EMBL/GenBank/DDBJ whole genome shotgun (WGS) entry which is preliminary data.</text>
</comment>
<proteinExistence type="predicted"/>
<dbReference type="Proteomes" id="UP001318860">
    <property type="component" value="Unassembled WGS sequence"/>
</dbReference>